<feature type="region of interest" description="Disordered" evidence="1">
    <location>
        <begin position="1"/>
        <end position="37"/>
    </location>
</feature>
<evidence type="ECO:0000313" key="2">
    <source>
        <dbReference type="EMBL" id="CAA9373095.1"/>
    </source>
</evidence>
<reference evidence="2" key="1">
    <citation type="submission" date="2020-02" db="EMBL/GenBank/DDBJ databases">
        <authorList>
            <person name="Meier V. D."/>
        </authorList>
    </citation>
    <scope>NUCLEOTIDE SEQUENCE</scope>
    <source>
        <strain evidence="2">AVDCRST_MAG89</strain>
    </source>
</reference>
<proteinExistence type="predicted"/>
<sequence length="37" mass="3744">GPESLEEPVSPADAGTHRYRRGSFHGLAPGAAADPAV</sequence>
<dbReference type="AlphaFoldDB" id="A0A6J4N3D2"/>
<accession>A0A6J4N3D2</accession>
<name>A0A6J4N3D2_9BACT</name>
<dbReference type="EMBL" id="CADCTV010001004">
    <property type="protein sequence ID" value="CAA9373095.1"/>
    <property type="molecule type" value="Genomic_DNA"/>
</dbReference>
<gene>
    <name evidence="2" type="ORF">AVDCRST_MAG89-4761</name>
</gene>
<evidence type="ECO:0000256" key="1">
    <source>
        <dbReference type="SAM" id="MobiDB-lite"/>
    </source>
</evidence>
<feature type="non-terminal residue" evidence="2">
    <location>
        <position position="37"/>
    </location>
</feature>
<feature type="non-terminal residue" evidence="2">
    <location>
        <position position="1"/>
    </location>
</feature>
<organism evidence="2">
    <name type="scientific">uncultured Gemmatimonadota bacterium</name>
    <dbReference type="NCBI Taxonomy" id="203437"/>
    <lineage>
        <taxon>Bacteria</taxon>
        <taxon>Pseudomonadati</taxon>
        <taxon>Gemmatimonadota</taxon>
        <taxon>environmental samples</taxon>
    </lineage>
</organism>
<protein>
    <submittedName>
        <fullName evidence="2">Uncharacterized protein</fullName>
    </submittedName>
</protein>